<dbReference type="STRING" id="51642.NSMM_460005"/>
<dbReference type="InterPro" id="IPR020848">
    <property type="entry name" value="AP_endonuclease_F1_CS"/>
</dbReference>
<evidence type="ECO:0000259" key="9">
    <source>
        <dbReference type="Pfam" id="PF03372"/>
    </source>
</evidence>
<dbReference type="InterPro" id="IPR004808">
    <property type="entry name" value="AP_endonuc_1"/>
</dbReference>
<keyword evidence="7" id="KW-0464">Manganese</keyword>
<feature type="binding site" evidence="7">
    <location>
        <position position="247"/>
    </location>
    <ligand>
        <name>Mg(2+)</name>
        <dbReference type="ChEBI" id="CHEBI:18420"/>
        <label>1</label>
    </ligand>
</feature>
<evidence type="ECO:0000256" key="3">
    <source>
        <dbReference type="ARBA" id="ARBA00022723"/>
    </source>
</evidence>
<dbReference type="GO" id="GO:0003677">
    <property type="term" value="F:DNA binding"/>
    <property type="evidence" value="ECO:0007669"/>
    <property type="project" value="InterPro"/>
</dbReference>
<feature type="binding site" evidence="7">
    <location>
        <position position="148"/>
    </location>
    <ligand>
        <name>Mg(2+)</name>
        <dbReference type="ChEBI" id="CHEBI:18420"/>
        <label>1</label>
    </ligand>
</feature>
<feature type="domain" description="Endonuclease/exonuclease/phosphatase" evidence="9">
    <location>
        <begin position="5"/>
        <end position="247"/>
    </location>
</feature>
<feature type="binding site" evidence="7">
    <location>
        <position position="34"/>
    </location>
    <ligand>
        <name>Mg(2+)</name>
        <dbReference type="ChEBI" id="CHEBI:18420"/>
        <label>1</label>
    </ligand>
</feature>
<evidence type="ECO:0000256" key="1">
    <source>
        <dbReference type="ARBA" id="ARBA00001936"/>
    </source>
</evidence>
<gene>
    <name evidence="10" type="ORF">NSMM_460005</name>
</gene>
<feature type="binding site" evidence="7">
    <location>
        <position position="146"/>
    </location>
    <ligand>
        <name>Mg(2+)</name>
        <dbReference type="ChEBI" id="CHEBI:18420"/>
        <label>1</label>
    </ligand>
</feature>
<dbReference type="PROSITE" id="PS00726">
    <property type="entry name" value="AP_NUCLEASE_F1_1"/>
    <property type="match status" value="1"/>
</dbReference>
<evidence type="ECO:0000256" key="6">
    <source>
        <dbReference type="PIRSR" id="PIRSR604808-1"/>
    </source>
</evidence>
<keyword evidence="5 7" id="KW-0460">Magnesium</keyword>
<dbReference type="RefSeq" id="WP_090286602.1">
    <property type="nucleotide sequence ID" value="NZ_FMWO01000054.1"/>
</dbReference>
<dbReference type="NCBIfam" id="TIGR00633">
    <property type="entry name" value="xth"/>
    <property type="match status" value="1"/>
</dbReference>
<feature type="site" description="Important for catalytic activity" evidence="8">
    <location>
        <position position="217"/>
    </location>
</feature>
<reference evidence="10 11" key="1">
    <citation type="submission" date="2016-10" db="EMBL/GenBank/DDBJ databases">
        <authorList>
            <person name="de Groot N.N."/>
        </authorList>
    </citation>
    <scope>NUCLEOTIDE SEQUENCE [LARGE SCALE GENOMIC DNA]</scope>
    <source>
        <strain evidence="10">1</strain>
    </source>
</reference>
<evidence type="ECO:0000256" key="2">
    <source>
        <dbReference type="ARBA" id="ARBA00007092"/>
    </source>
</evidence>
<comment type="cofactor">
    <cofactor evidence="1">
        <name>Mn(2+)</name>
        <dbReference type="ChEBI" id="CHEBI:29035"/>
    </cofactor>
</comment>
<dbReference type="Gene3D" id="3.60.10.10">
    <property type="entry name" value="Endonuclease/exonuclease/phosphatase"/>
    <property type="match status" value="1"/>
</dbReference>
<dbReference type="Pfam" id="PF03372">
    <property type="entry name" value="Exo_endo_phos"/>
    <property type="match status" value="1"/>
</dbReference>
<evidence type="ECO:0000256" key="5">
    <source>
        <dbReference type="ARBA" id="ARBA00022842"/>
    </source>
</evidence>
<dbReference type="NCBIfam" id="TIGR00195">
    <property type="entry name" value="exoDNase_III"/>
    <property type="match status" value="1"/>
</dbReference>
<dbReference type="OrthoDB" id="9803914at2"/>
<dbReference type="InterPro" id="IPR020847">
    <property type="entry name" value="AP_endonuclease_F1_BS"/>
</dbReference>
<comment type="similarity">
    <text evidence="2">Belongs to the DNA repair enzymes AP/ExoA family.</text>
</comment>
<dbReference type="GO" id="GO:0046872">
    <property type="term" value="F:metal ion binding"/>
    <property type="evidence" value="ECO:0007669"/>
    <property type="project" value="UniProtKB-KW"/>
</dbReference>
<feature type="binding site" evidence="7">
    <location>
        <position position="7"/>
    </location>
    <ligand>
        <name>Mg(2+)</name>
        <dbReference type="ChEBI" id="CHEBI:18420"/>
        <label>1</label>
    </ligand>
</feature>
<dbReference type="PROSITE" id="PS51435">
    <property type="entry name" value="AP_NUCLEASE_F1_4"/>
    <property type="match status" value="1"/>
</dbReference>
<dbReference type="PROSITE" id="PS00728">
    <property type="entry name" value="AP_NUCLEASE_F1_3"/>
    <property type="match status" value="1"/>
</dbReference>
<dbReference type="PANTHER" id="PTHR43250:SF2">
    <property type="entry name" value="EXODEOXYRIBONUCLEASE III"/>
    <property type="match status" value="1"/>
</dbReference>
<feature type="site" description="Interaction with DNA substrate" evidence="8">
    <location>
        <position position="247"/>
    </location>
</feature>
<dbReference type="PANTHER" id="PTHR43250">
    <property type="entry name" value="EXODEOXYRIBONUCLEASE III"/>
    <property type="match status" value="1"/>
</dbReference>
<sequence length="256" mass="29211">MKLSSWNVNSLKVRLPQVVDWLKLNQPDVLCLQETKLQDAHFPVDEIAEIGYHAIFSGQKTYNGVALLSKVNTDTDYCTALPGLNDPQKRLIAATCNDIRVICIYVPNGERVDSEKYSYKLEWLKALTSFLQEERKRHSKIALLGDFNIAPTSSDVYDPPAWEGKVLCSAPEREAFQQLLATGLVDSFRLFTQPPGTYTWWDYRMMSFRRNHGLRIDHILISAEMAHSCTRCWVDIAPRKLERPSDHAPITAELSL</sequence>
<feature type="binding site" evidence="7">
    <location>
        <position position="246"/>
    </location>
    <ligand>
        <name>Mg(2+)</name>
        <dbReference type="ChEBI" id="CHEBI:18420"/>
        <label>1</label>
    </ligand>
</feature>
<accession>A0A1G5SFM1</accession>
<dbReference type="GO" id="GO:0006281">
    <property type="term" value="P:DNA repair"/>
    <property type="evidence" value="ECO:0007669"/>
    <property type="project" value="InterPro"/>
</dbReference>
<dbReference type="GO" id="GO:0008311">
    <property type="term" value="F:double-stranded DNA 3'-5' DNA exonuclease activity"/>
    <property type="evidence" value="ECO:0007669"/>
    <property type="project" value="UniProtKB-EC"/>
</dbReference>
<keyword evidence="4 10" id="KW-0378">Hydrolase</keyword>
<evidence type="ECO:0000256" key="4">
    <source>
        <dbReference type="ARBA" id="ARBA00022801"/>
    </source>
</evidence>
<evidence type="ECO:0000313" key="10">
    <source>
        <dbReference type="EMBL" id="SCZ85912.1"/>
    </source>
</evidence>
<dbReference type="Proteomes" id="UP000198729">
    <property type="component" value="Unassembled WGS sequence"/>
</dbReference>
<keyword evidence="3 7" id="KW-0479">Metal-binding</keyword>
<evidence type="ECO:0000256" key="7">
    <source>
        <dbReference type="PIRSR" id="PIRSR604808-2"/>
    </source>
</evidence>
<proteinExistence type="inferred from homology"/>
<feature type="active site" description="Proton acceptor" evidence="6">
    <location>
        <position position="247"/>
    </location>
</feature>
<organism evidence="10 11">
    <name type="scientific">Nitrosomonas mobilis</name>
    <dbReference type="NCBI Taxonomy" id="51642"/>
    <lineage>
        <taxon>Bacteria</taxon>
        <taxon>Pseudomonadati</taxon>
        <taxon>Pseudomonadota</taxon>
        <taxon>Betaproteobacteria</taxon>
        <taxon>Nitrosomonadales</taxon>
        <taxon>Nitrosomonadaceae</taxon>
        <taxon>Nitrosomonas</taxon>
    </lineage>
</organism>
<comment type="cofactor">
    <cofactor evidence="7">
        <name>Mg(2+)</name>
        <dbReference type="ChEBI" id="CHEBI:18420"/>
    </cofactor>
    <cofactor evidence="7">
        <name>Mn(2+)</name>
        <dbReference type="ChEBI" id="CHEBI:29035"/>
    </cofactor>
    <text evidence="7">Probably binds two magnesium or manganese ions per subunit.</text>
</comment>
<dbReference type="SUPFAM" id="SSF56219">
    <property type="entry name" value="DNase I-like"/>
    <property type="match status" value="1"/>
</dbReference>
<dbReference type="EC" id="3.1.11.2" evidence="10"/>
<feature type="site" description="Transition state stabilizer" evidence="8">
    <location>
        <position position="148"/>
    </location>
</feature>
<dbReference type="EMBL" id="FMWO01000054">
    <property type="protein sequence ID" value="SCZ85912.1"/>
    <property type="molecule type" value="Genomic_DNA"/>
</dbReference>
<protein>
    <submittedName>
        <fullName evidence="10">Exodeoxyribonuclease III</fullName>
        <ecNumber evidence="10">3.1.11.2</ecNumber>
    </submittedName>
</protein>
<keyword evidence="11" id="KW-1185">Reference proteome</keyword>
<feature type="active site" evidence="6">
    <location>
        <position position="105"/>
    </location>
</feature>
<dbReference type="InterPro" id="IPR036691">
    <property type="entry name" value="Endo/exonu/phosph_ase_sf"/>
</dbReference>
<dbReference type="AlphaFoldDB" id="A0A1G5SFM1"/>
<feature type="active site" description="Proton donor/acceptor" evidence="6">
    <location>
        <position position="146"/>
    </location>
</feature>
<evidence type="ECO:0000256" key="8">
    <source>
        <dbReference type="PIRSR" id="PIRSR604808-3"/>
    </source>
</evidence>
<name>A0A1G5SFM1_9PROT</name>
<dbReference type="InterPro" id="IPR037493">
    <property type="entry name" value="ExoIII-like"/>
</dbReference>
<dbReference type="InterPro" id="IPR005135">
    <property type="entry name" value="Endo/exonuclease/phosphatase"/>
</dbReference>
<dbReference type="CDD" id="cd09086">
    <property type="entry name" value="ExoIII-like_AP-endo"/>
    <property type="match status" value="1"/>
</dbReference>
<dbReference type="GO" id="GO:0004519">
    <property type="term" value="F:endonuclease activity"/>
    <property type="evidence" value="ECO:0007669"/>
    <property type="project" value="InterPro"/>
</dbReference>
<evidence type="ECO:0000313" key="11">
    <source>
        <dbReference type="Proteomes" id="UP000198729"/>
    </source>
</evidence>